<dbReference type="PANTHER" id="PTHR37820">
    <property type="entry name" value="CELL DIVISION PROTEIN DIVIB"/>
    <property type="match status" value="1"/>
</dbReference>
<dbReference type="Proteomes" id="UP001596549">
    <property type="component" value="Unassembled WGS sequence"/>
</dbReference>
<dbReference type="PROSITE" id="PS51779">
    <property type="entry name" value="POTRA"/>
    <property type="match status" value="1"/>
</dbReference>
<dbReference type="GO" id="GO:0051301">
    <property type="term" value="P:cell division"/>
    <property type="evidence" value="ECO:0007669"/>
    <property type="project" value="UniProtKB-KW"/>
</dbReference>
<dbReference type="EMBL" id="JBHTCP010000016">
    <property type="protein sequence ID" value="MFC7372081.1"/>
    <property type="molecule type" value="Genomic_DNA"/>
</dbReference>
<keyword evidence="11" id="KW-1185">Reference proteome</keyword>
<dbReference type="HAMAP" id="MF_00912">
    <property type="entry name" value="DivIB"/>
    <property type="match status" value="1"/>
</dbReference>
<evidence type="ECO:0000259" key="9">
    <source>
        <dbReference type="PROSITE" id="PS51779"/>
    </source>
</evidence>
<evidence type="ECO:0000256" key="8">
    <source>
        <dbReference type="HAMAP-Rule" id="MF_00912"/>
    </source>
</evidence>
<dbReference type="Pfam" id="PF08478">
    <property type="entry name" value="POTRA_1"/>
    <property type="match status" value="1"/>
</dbReference>
<evidence type="ECO:0000313" key="10">
    <source>
        <dbReference type="EMBL" id="MFC7372081.1"/>
    </source>
</evidence>
<gene>
    <name evidence="8" type="primary">divIB</name>
    <name evidence="10" type="ORF">ACFQPF_10340</name>
</gene>
<dbReference type="InterPro" id="IPR026580">
    <property type="entry name" value="DivIB"/>
</dbReference>
<evidence type="ECO:0000256" key="1">
    <source>
        <dbReference type="ARBA" id="ARBA00004370"/>
    </source>
</evidence>
<keyword evidence="7 8" id="KW-0131">Cell cycle</keyword>
<evidence type="ECO:0000313" key="11">
    <source>
        <dbReference type="Proteomes" id="UP001596549"/>
    </source>
</evidence>
<organism evidence="10 11">
    <name type="scientific">Fictibacillus iocasae</name>
    <dbReference type="NCBI Taxonomy" id="2715437"/>
    <lineage>
        <taxon>Bacteria</taxon>
        <taxon>Bacillati</taxon>
        <taxon>Bacillota</taxon>
        <taxon>Bacilli</taxon>
        <taxon>Bacillales</taxon>
        <taxon>Fictibacillaceae</taxon>
        <taxon>Fictibacillus</taxon>
    </lineage>
</organism>
<keyword evidence="5 8" id="KW-1133">Transmembrane helix</keyword>
<sequence length="260" mass="30241">MDKLKVVTIEDRIPKLKEQRRQKANRRLIFYLSLFFLLVLAVVYFQSGMSNIKKLNVKGNYFVDDKQIIAASGISLDSKFMNVDEEEIQRKLTSLNEVSSANVKRSFYNEVTITVQEFQRVGYIKQKDRYYPMLQNGAMLSPLKKEERPVNAPVIMQWEDKDRLEELAQELRTVPEGIIHRISEIHQNKEDMKSGNVTLYMTDGNEVKISINGFSERLSNYPLMVEQLKSGEKGTFYIGISSRFEKYVKKKKGDSSETER</sequence>
<evidence type="ECO:0000256" key="4">
    <source>
        <dbReference type="ARBA" id="ARBA00022692"/>
    </source>
</evidence>
<dbReference type="Gene3D" id="3.10.20.310">
    <property type="entry name" value="membrane protein fhac"/>
    <property type="match status" value="1"/>
</dbReference>
<dbReference type="InterPro" id="IPR034746">
    <property type="entry name" value="POTRA"/>
</dbReference>
<dbReference type="InterPro" id="IPR050487">
    <property type="entry name" value="FtsQ_DivIB"/>
</dbReference>
<name>A0ABW2NNR1_9BACL</name>
<comment type="subcellular location">
    <subcellularLocation>
        <location evidence="8">Cell membrane</location>
        <topology evidence="8">Single-pass type II membrane protein</topology>
    </subcellularLocation>
    <subcellularLocation>
        <location evidence="1">Membrane</location>
    </subcellularLocation>
    <text evidence="8">Localizes to the division septum.</text>
</comment>
<keyword evidence="3 8" id="KW-0132">Cell division</keyword>
<keyword evidence="2 8" id="KW-1003">Cell membrane</keyword>
<keyword evidence="4 8" id="KW-0812">Transmembrane</keyword>
<evidence type="ECO:0000256" key="7">
    <source>
        <dbReference type="ARBA" id="ARBA00023306"/>
    </source>
</evidence>
<dbReference type="InterPro" id="IPR005548">
    <property type="entry name" value="Cell_div_FtsQ/DivIB_C"/>
</dbReference>
<evidence type="ECO:0000256" key="3">
    <source>
        <dbReference type="ARBA" id="ARBA00022618"/>
    </source>
</evidence>
<dbReference type="InterPro" id="IPR013685">
    <property type="entry name" value="POTRA_FtsQ_type"/>
</dbReference>
<dbReference type="PANTHER" id="PTHR37820:SF1">
    <property type="entry name" value="CELL DIVISION PROTEIN FTSQ"/>
    <property type="match status" value="1"/>
</dbReference>
<dbReference type="Gene3D" id="3.40.50.10960">
    <property type="match status" value="1"/>
</dbReference>
<evidence type="ECO:0000256" key="2">
    <source>
        <dbReference type="ARBA" id="ARBA00022475"/>
    </source>
</evidence>
<evidence type="ECO:0000256" key="6">
    <source>
        <dbReference type="ARBA" id="ARBA00023136"/>
    </source>
</evidence>
<comment type="similarity">
    <text evidence="8">Belongs to the FtsQ/DivIB family. DivIB subfamily.</text>
</comment>
<accession>A0ABW2NNR1</accession>
<evidence type="ECO:0000256" key="5">
    <source>
        <dbReference type="ARBA" id="ARBA00022989"/>
    </source>
</evidence>
<comment type="caution">
    <text evidence="10">The sequence shown here is derived from an EMBL/GenBank/DDBJ whole genome shotgun (WGS) entry which is preliminary data.</text>
</comment>
<protein>
    <recommendedName>
        <fullName evidence="8">Cell division protein DivIB</fullName>
    </recommendedName>
</protein>
<keyword evidence="6 8" id="KW-0472">Membrane</keyword>
<proteinExistence type="inferred from homology"/>
<reference evidence="11" key="1">
    <citation type="journal article" date="2019" name="Int. J. Syst. Evol. Microbiol.">
        <title>The Global Catalogue of Microorganisms (GCM) 10K type strain sequencing project: providing services to taxonomists for standard genome sequencing and annotation.</title>
        <authorList>
            <consortium name="The Broad Institute Genomics Platform"/>
            <consortium name="The Broad Institute Genome Sequencing Center for Infectious Disease"/>
            <person name="Wu L."/>
            <person name="Ma J."/>
        </authorList>
    </citation>
    <scope>NUCLEOTIDE SEQUENCE [LARGE SCALE GENOMIC DNA]</scope>
    <source>
        <strain evidence="11">NBRC 106396</strain>
    </source>
</reference>
<dbReference type="Pfam" id="PF03799">
    <property type="entry name" value="FtsQ_DivIB_C"/>
    <property type="match status" value="1"/>
</dbReference>
<comment type="function">
    <text evidence="8">Cell division protein that may be involved in stabilizing or promoting the assembly of the division complex.</text>
</comment>
<feature type="transmembrane region" description="Helical" evidence="8">
    <location>
        <begin position="28"/>
        <end position="45"/>
    </location>
</feature>
<feature type="domain" description="POTRA" evidence="9">
    <location>
        <begin position="50"/>
        <end position="118"/>
    </location>
</feature>
<dbReference type="RefSeq" id="WP_379749309.1">
    <property type="nucleotide sequence ID" value="NZ_JBHTCP010000016.1"/>
</dbReference>